<keyword evidence="2" id="KW-1277">Toxin-antitoxin system</keyword>
<evidence type="ECO:0000256" key="2">
    <source>
        <dbReference type="ARBA" id="ARBA00022649"/>
    </source>
</evidence>
<keyword evidence="4" id="KW-1185">Reference proteome</keyword>
<proteinExistence type="inferred from homology"/>
<comment type="similarity">
    <text evidence="1">Belongs to the RelE toxin family.</text>
</comment>
<accession>A0A8J6PU99</accession>
<dbReference type="InterPro" id="IPR035093">
    <property type="entry name" value="RelE/ParE_toxin_dom_sf"/>
</dbReference>
<organism evidence="3 4">
    <name type="scientific">Oryzicola mucosus</name>
    <dbReference type="NCBI Taxonomy" id="2767425"/>
    <lineage>
        <taxon>Bacteria</taxon>
        <taxon>Pseudomonadati</taxon>
        <taxon>Pseudomonadota</taxon>
        <taxon>Alphaproteobacteria</taxon>
        <taxon>Hyphomicrobiales</taxon>
        <taxon>Phyllobacteriaceae</taxon>
        <taxon>Oryzicola</taxon>
    </lineage>
</organism>
<sequence length="96" mass="10901">MAEFRLTPRAEQDIRDIWRTIASESEKAADALVLRLFAKFHIVATQPKMGRAVPEVGQDVRILIEGRYLILYEPAGDDLLIVAVVHGMRNPDEWLS</sequence>
<dbReference type="Gene3D" id="3.30.2310.20">
    <property type="entry name" value="RelE-like"/>
    <property type="match status" value="1"/>
</dbReference>
<evidence type="ECO:0000256" key="1">
    <source>
        <dbReference type="ARBA" id="ARBA00006226"/>
    </source>
</evidence>
<dbReference type="InterPro" id="IPR051803">
    <property type="entry name" value="TA_system_RelE-like_toxin"/>
</dbReference>
<protein>
    <submittedName>
        <fullName evidence="3">Type II toxin-antitoxin system RelE/ParE family toxin</fullName>
    </submittedName>
</protein>
<dbReference type="RefSeq" id="WP_188163617.1">
    <property type="nucleotide sequence ID" value="NZ_JACVVX010000001.1"/>
</dbReference>
<reference evidence="3" key="1">
    <citation type="submission" date="2020-09" db="EMBL/GenBank/DDBJ databases">
        <title>Genome seq and assembly of Tianweitania sp.</title>
        <authorList>
            <person name="Chhetri G."/>
        </authorList>
    </citation>
    <scope>NUCLEOTIDE SEQUENCE</scope>
    <source>
        <strain evidence="3">Rool2</strain>
    </source>
</reference>
<gene>
    <name evidence="3" type="ORF">ICI42_06230</name>
</gene>
<dbReference type="EMBL" id="JACVVX010000001">
    <property type="protein sequence ID" value="MBD0414248.1"/>
    <property type="molecule type" value="Genomic_DNA"/>
</dbReference>
<name>A0A8J6PU99_9HYPH</name>
<dbReference type="Proteomes" id="UP000643405">
    <property type="component" value="Unassembled WGS sequence"/>
</dbReference>
<evidence type="ECO:0000313" key="3">
    <source>
        <dbReference type="EMBL" id="MBD0414248.1"/>
    </source>
</evidence>
<evidence type="ECO:0000313" key="4">
    <source>
        <dbReference type="Proteomes" id="UP000643405"/>
    </source>
</evidence>
<comment type="caution">
    <text evidence="3">The sequence shown here is derived from an EMBL/GenBank/DDBJ whole genome shotgun (WGS) entry which is preliminary data.</text>
</comment>
<dbReference type="PANTHER" id="PTHR33755">
    <property type="entry name" value="TOXIN PARE1-RELATED"/>
    <property type="match status" value="1"/>
</dbReference>
<dbReference type="InterPro" id="IPR007712">
    <property type="entry name" value="RelE/ParE_toxin"/>
</dbReference>
<dbReference type="PANTHER" id="PTHR33755:SF6">
    <property type="entry name" value="PLASMID STABILIZATION SYSTEM PROTEIN"/>
    <property type="match status" value="1"/>
</dbReference>
<dbReference type="Pfam" id="PF05016">
    <property type="entry name" value="ParE_toxin"/>
    <property type="match status" value="1"/>
</dbReference>
<dbReference type="AlphaFoldDB" id="A0A8J6PU99"/>